<keyword evidence="2" id="KW-1185">Reference proteome</keyword>
<proteinExistence type="predicted"/>
<sequence>MDEDKDYVGIQINIDGCGDGKTNVDATAAEGSGDLEKELQYVKSVDEMFIGSEGQGDASYYGGKSNRKLN</sequence>
<name>A0AAD6LSP5_9ROSI</name>
<accession>A0AAD6LSP5</accession>
<dbReference type="AlphaFoldDB" id="A0AAD6LSP5"/>
<comment type="caution">
    <text evidence="1">The sequence shown here is derived from an EMBL/GenBank/DDBJ whole genome shotgun (WGS) entry which is preliminary data.</text>
</comment>
<protein>
    <submittedName>
        <fullName evidence="1">Uncharacterized protein</fullName>
    </submittedName>
</protein>
<dbReference type="EMBL" id="JAQIZT010000014">
    <property type="protein sequence ID" value="KAJ6972619.1"/>
    <property type="molecule type" value="Genomic_DNA"/>
</dbReference>
<reference evidence="1" key="1">
    <citation type="journal article" date="2023" name="Mol. Ecol. Resour.">
        <title>Chromosome-level genome assembly of a triploid poplar Populus alba 'Berolinensis'.</title>
        <authorList>
            <person name="Chen S."/>
            <person name="Yu Y."/>
            <person name="Wang X."/>
            <person name="Wang S."/>
            <person name="Zhang T."/>
            <person name="Zhou Y."/>
            <person name="He R."/>
            <person name="Meng N."/>
            <person name="Wang Y."/>
            <person name="Liu W."/>
            <person name="Liu Z."/>
            <person name="Liu J."/>
            <person name="Guo Q."/>
            <person name="Huang H."/>
            <person name="Sederoff R.R."/>
            <person name="Wang G."/>
            <person name="Qu G."/>
            <person name="Chen S."/>
        </authorList>
    </citation>
    <scope>NUCLEOTIDE SEQUENCE</scope>
    <source>
        <strain evidence="1">SC-2020</strain>
    </source>
</reference>
<evidence type="ECO:0000313" key="1">
    <source>
        <dbReference type="EMBL" id="KAJ6972619.1"/>
    </source>
</evidence>
<dbReference type="Proteomes" id="UP001164929">
    <property type="component" value="Chromosome 14"/>
</dbReference>
<gene>
    <name evidence="1" type="ORF">NC653_033044</name>
</gene>
<organism evidence="1 2">
    <name type="scientific">Populus alba x Populus x berolinensis</name>
    <dbReference type="NCBI Taxonomy" id="444605"/>
    <lineage>
        <taxon>Eukaryota</taxon>
        <taxon>Viridiplantae</taxon>
        <taxon>Streptophyta</taxon>
        <taxon>Embryophyta</taxon>
        <taxon>Tracheophyta</taxon>
        <taxon>Spermatophyta</taxon>
        <taxon>Magnoliopsida</taxon>
        <taxon>eudicotyledons</taxon>
        <taxon>Gunneridae</taxon>
        <taxon>Pentapetalae</taxon>
        <taxon>rosids</taxon>
        <taxon>fabids</taxon>
        <taxon>Malpighiales</taxon>
        <taxon>Salicaceae</taxon>
        <taxon>Saliceae</taxon>
        <taxon>Populus</taxon>
    </lineage>
</organism>
<evidence type="ECO:0000313" key="2">
    <source>
        <dbReference type="Proteomes" id="UP001164929"/>
    </source>
</evidence>